<dbReference type="GO" id="GO:0016787">
    <property type="term" value="F:hydrolase activity"/>
    <property type="evidence" value="ECO:0007669"/>
    <property type="project" value="UniProtKB-KW"/>
</dbReference>
<evidence type="ECO:0000256" key="8">
    <source>
        <dbReference type="ARBA" id="ARBA00023211"/>
    </source>
</evidence>
<keyword evidence="8" id="KW-0464">Manganese</keyword>
<keyword evidence="2" id="KW-0479">Metal-binding</keyword>
<evidence type="ECO:0000256" key="3">
    <source>
        <dbReference type="ARBA" id="ARBA00022759"/>
    </source>
</evidence>
<evidence type="ECO:0000256" key="7">
    <source>
        <dbReference type="ARBA" id="ARBA00023125"/>
    </source>
</evidence>
<gene>
    <name evidence="9" type="primary">cas4-cas</name>
    <name evidence="9" type="ORF">SCFA_930010</name>
</gene>
<organism evidence="9">
    <name type="scientific">anaerobic digester metagenome</name>
    <dbReference type="NCBI Taxonomy" id="1263854"/>
    <lineage>
        <taxon>unclassified sequences</taxon>
        <taxon>metagenomes</taxon>
        <taxon>ecological metagenomes</taxon>
    </lineage>
</organism>
<evidence type="ECO:0000256" key="6">
    <source>
        <dbReference type="ARBA" id="ARBA00023118"/>
    </source>
</evidence>
<dbReference type="GO" id="GO:0003677">
    <property type="term" value="F:DNA binding"/>
    <property type="evidence" value="ECO:0007669"/>
    <property type="project" value="UniProtKB-KW"/>
</dbReference>
<evidence type="ECO:0000256" key="2">
    <source>
        <dbReference type="ARBA" id="ARBA00022723"/>
    </source>
</evidence>
<dbReference type="PANTHER" id="PTHR34353:SF2">
    <property type="entry name" value="CRISPR-ASSOCIATED ENDONUCLEASE CAS1 1"/>
    <property type="match status" value="1"/>
</dbReference>
<evidence type="ECO:0000313" key="9">
    <source>
        <dbReference type="EMBL" id="VFU18969.1"/>
    </source>
</evidence>
<dbReference type="HAMAP" id="MF_01470">
    <property type="entry name" value="Cas1"/>
    <property type="match status" value="1"/>
</dbReference>
<dbReference type="GO" id="GO:0046872">
    <property type="term" value="F:metal ion binding"/>
    <property type="evidence" value="ECO:0007669"/>
    <property type="project" value="UniProtKB-KW"/>
</dbReference>
<dbReference type="CDD" id="cd09634">
    <property type="entry name" value="Cas1_I-II-III"/>
    <property type="match status" value="1"/>
</dbReference>
<sequence length="384" mass="43844">MIVYIRTQGARIVKEGRHLLVKKGDDTYHTLFTYKLSQILVYGNVEITHRALAQILRHNIDVVFLTFNGRYLGRLASQEPRNVYLRKRQWRLIDDENFCLKSAKSFVSGKLSNMATVLMRIKRTKGIPVAGSKAREIMDILKMLDKAESVNSVRGYEGKGSALYFEAFPKGFVDDWGFTRRVRRPPTDPVNSVLSLLYTFLMNRVYAAVRITGLDPYPGSLHSIDYGRYSLVLDLMEEFRPIIADTLALSLFNLKILKKDDFIVEKPEDDVQEAPKEENIASILKDPIGLMSDIGNAPDVIDLPEQRMTETPAQEVLTAKYPVRLTPSAFSRVIDAFEKKLTTEFFYPPADRKLTYADALVYQAGHFRKVIEGEADMYQPMLLK</sequence>
<protein>
    <submittedName>
        <fullName evidence="9">CRISPR-associated endonuclease Cas1</fullName>
        <ecNumber evidence="9">3.1.-.-</ecNumber>
    </submittedName>
</protein>
<evidence type="ECO:0000256" key="1">
    <source>
        <dbReference type="ARBA" id="ARBA00022722"/>
    </source>
</evidence>
<dbReference type="InterPro" id="IPR042206">
    <property type="entry name" value="CRISPR-assoc_Cas1_C"/>
</dbReference>
<keyword evidence="5" id="KW-0460">Magnesium</keyword>
<dbReference type="GO" id="GO:0043571">
    <property type="term" value="P:maintenance of CRISPR repeat elements"/>
    <property type="evidence" value="ECO:0007669"/>
    <property type="project" value="InterPro"/>
</dbReference>
<evidence type="ECO:0000256" key="5">
    <source>
        <dbReference type="ARBA" id="ARBA00022842"/>
    </source>
</evidence>
<dbReference type="EMBL" id="CAADRM010000162">
    <property type="protein sequence ID" value="VFU18969.1"/>
    <property type="molecule type" value="Genomic_DNA"/>
</dbReference>
<keyword evidence="3 9" id="KW-0255">Endonuclease</keyword>
<keyword evidence="6" id="KW-0051">Antiviral defense</keyword>
<dbReference type="Gene3D" id="1.20.120.920">
    <property type="entry name" value="CRISPR-associated endonuclease Cas1, C-terminal domain"/>
    <property type="match status" value="1"/>
</dbReference>
<dbReference type="GO" id="GO:0051607">
    <property type="term" value="P:defense response to virus"/>
    <property type="evidence" value="ECO:0007669"/>
    <property type="project" value="UniProtKB-KW"/>
</dbReference>
<dbReference type="InterPro" id="IPR002729">
    <property type="entry name" value="CRISPR-assoc_Cas1"/>
</dbReference>
<dbReference type="Gene3D" id="3.100.10.20">
    <property type="entry name" value="CRISPR-associated endonuclease Cas1, N-terminal domain"/>
    <property type="match status" value="1"/>
</dbReference>
<dbReference type="InterPro" id="IPR042211">
    <property type="entry name" value="CRISPR-assoc_Cas1_N"/>
</dbReference>
<name>A0A485MD13_9ZZZZ</name>
<dbReference type="NCBIfam" id="TIGR00287">
    <property type="entry name" value="cas1"/>
    <property type="match status" value="1"/>
</dbReference>
<dbReference type="GO" id="GO:0004519">
    <property type="term" value="F:endonuclease activity"/>
    <property type="evidence" value="ECO:0007669"/>
    <property type="project" value="UniProtKB-KW"/>
</dbReference>
<dbReference type="EC" id="3.1.-.-" evidence="9"/>
<evidence type="ECO:0000256" key="4">
    <source>
        <dbReference type="ARBA" id="ARBA00022801"/>
    </source>
</evidence>
<dbReference type="Pfam" id="PF01867">
    <property type="entry name" value="Cas_Cas1"/>
    <property type="match status" value="1"/>
</dbReference>
<keyword evidence="1" id="KW-0540">Nuclease</keyword>
<dbReference type="InterPro" id="IPR050646">
    <property type="entry name" value="Cas1"/>
</dbReference>
<dbReference type="AlphaFoldDB" id="A0A485MD13"/>
<keyword evidence="4 9" id="KW-0378">Hydrolase</keyword>
<dbReference type="PANTHER" id="PTHR34353">
    <property type="entry name" value="CRISPR-ASSOCIATED ENDONUCLEASE CAS1 1"/>
    <property type="match status" value="1"/>
</dbReference>
<reference evidence="9" key="1">
    <citation type="submission" date="2019-03" db="EMBL/GenBank/DDBJ databases">
        <authorList>
            <person name="Hao L."/>
        </authorList>
    </citation>
    <scope>NUCLEOTIDE SEQUENCE</scope>
</reference>
<keyword evidence="7" id="KW-0238">DNA-binding</keyword>
<proteinExistence type="inferred from homology"/>
<accession>A0A485MD13</accession>